<organism evidence="5 6">
    <name type="scientific">Symplocastrum torsivum CPER-KK1</name>
    <dbReference type="NCBI Taxonomy" id="450513"/>
    <lineage>
        <taxon>Bacteria</taxon>
        <taxon>Bacillati</taxon>
        <taxon>Cyanobacteriota</taxon>
        <taxon>Cyanophyceae</taxon>
        <taxon>Oscillatoriophycideae</taxon>
        <taxon>Oscillatoriales</taxon>
        <taxon>Microcoleaceae</taxon>
        <taxon>Symplocastrum</taxon>
    </lineage>
</organism>
<proteinExistence type="predicted"/>
<keyword evidence="1" id="KW-0805">Transcription regulation</keyword>
<dbReference type="CDD" id="cd00090">
    <property type="entry name" value="HTH_ARSR"/>
    <property type="match status" value="1"/>
</dbReference>
<evidence type="ECO:0000256" key="3">
    <source>
        <dbReference type="ARBA" id="ARBA00023163"/>
    </source>
</evidence>
<evidence type="ECO:0000313" key="5">
    <source>
        <dbReference type="EMBL" id="MBW4547513.1"/>
    </source>
</evidence>
<dbReference type="Proteomes" id="UP000753908">
    <property type="component" value="Unassembled WGS sequence"/>
</dbReference>
<dbReference type="PROSITE" id="PS50987">
    <property type="entry name" value="HTH_ARSR_2"/>
    <property type="match status" value="1"/>
</dbReference>
<dbReference type="InterPro" id="IPR001845">
    <property type="entry name" value="HTH_ArsR_DNA-bd_dom"/>
</dbReference>
<dbReference type="Pfam" id="PF01022">
    <property type="entry name" value="HTH_5"/>
    <property type="match status" value="1"/>
</dbReference>
<gene>
    <name evidence="5" type="ORF">KME25_24190</name>
</gene>
<dbReference type="InterPro" id="IPR036390">
    <property type="entry name" value="WH_DNA-bd_sf"/>
</dbReference>
<dbReference type="InterPro" id="IPR051081">
    <property type="entry name" value="HTH_MetalResp_TranReg"/>
</dbReference>
<dbReference type="GO" id="GO:0003677">
    <property type="term" value="F:DNA binding"/>
    <property type="evidence" value="ECO:0007669"/>
    <property type="project" value="UniProtKB-KW"/>
</dbReference>
<evidence type="ECO:0000259" key="4">
    <source>
        <dbReference type="PROSITE" id="PS50987"/>
    </source>
</evidence>
<evidence type="ECO:0000256" key="1">
    <source>
        <dbReference type="ARBA" id="ARBA00023015"/>
    </source>
</evidence>
<sequence>MRKMSFPVRDEISLTGVLYALSDPIRLQIVKSLATKGEITCCAFNIPVAKSTLSHHFKVLRETGVIRTRTEGTQSFNTLRCEDLEIRFPGLLDAVLQASEPL</sequence>
<keyword evidence="2" id="KW-0238">DNA-binding</keyword>
<dbReference type="SUPFAM" id="SSF46785">
    <property type="entry name" value="Winged helix' DNA-binding domain"/>
    <property type="match status" value="1"/>
</dbReference>
<dbReference type="PRINTS" id="PR00778">
    <property type="entry name" value="HTHARSR"/>
</dbReference>
<dbReference type="InterPro" id="IPR011991">
    <property type="entry name" value="ArsR-like_HTH"/>
</dbReference>
<dbReference type="EMBL" id="JAHHIF010000042">
    <property type="protein sequence ID" value="MBW4547513.1"/>
    <property type="molecule type" value="Genomic_DNA"/>
</dbReference>
<reference evidence="5" key="2">
    <citation type="journal article" date="2022" name="Microbiol. Resour. Announc.">
        <title>Metagenome Sequencing to Explore Phylogenomics of Terrestrial Cyanobacteria.</title>
        <authorList>
            <person name="Ward R.D."/>
            <person name="Stajich J.E."/>
            <person name="Johansen J.R."/>
            <person name="Huntemann M."/>
            <person name="Clum A."/>
            <person name="Foster B."/>
            <person name="Foster B."/>
            <person name="Roux S."/>
            <person name="Palaniappan K."/>
            <person name="Varghese N."/>
            <person name="Mukherjee S."/>
            <person name="Reddy T.B.K."/>
            <person name="Daum C."/>
            <person name="Copeland A."/>
            <person name="Chen I.A."/>
            <person name="Ivanova N.N."/>
            <person name="Kyrpides N.C."/>
            <person name="Shapiro N."/>
            <person name="Eloe-Fadrosh E.A."/>
            <person name="Pietrasiak N."/>
        </authorList>
    </citation>
    <scope>NUCLEOTIDE SEQUENCE</scope>
    <source>
        <strain evidence="5">CPER-KK1</strain>
    </source>
</reference>
<dbReference type="GO" id="GO:0003700">
    <property type="term" value="F:DNA-binding transcription factor activity"/>
    <property type="evidence" value="ECO:0007669"/>
    <property type="project" value="InterPro"/>
</dbReference>
<protein>
    <submittedName>
        <fullName evidence="5">ArsR family transcriptional regulator</fullName>
    </submittedName>
</protein>
<name>A0A951UBJ4_9CYAN</name>
<dbReference type="PANTHER" id="PTHR33154">
    <property type="entry name" value="TRANSCRIPTIONAL REGULATOR, ARSR FAMILY"/>
    <property type="match status" value="1"/>
</dbReference>
<keyword evidence="3" id="KW-0804">Transcription</keyword>
<dbReference type="AlphaFoldDB" id="A0A951UBJ4"/>
<dbReference type="Gene3D" id="1.10.10.10">
    <property type="entry name" value="Winged helix-like DNA-binding domain superfamily/Winged helix DNA-binding domain"/>
    <property type="match status" value="1"/>
</dbReference>
<evidence type="ECO:0000313" key="6">
    <source>
        <dbReference type="Proteomes" id="UP000753908"/>
    </source>
</evidence>
<reference evidence="5" key="1">
    <citation type="submission" date="2021-05" db="EMBL/GenBank/DDBJ databases">
        <authorList>
            <person name="Pietrasiak N."/>
            <person name="Ward R."/>
            <person name="Stajich J.E."/>
            <person name="Kurbessoian T."/>
        </authorList>
    </citation>
    <scope>NUCLEOTIDE SEQUENCE</scope>
    <source>
        <strain evidence="5">CPER-KK1</strain>
    </source>
</reference>
<dbReference type="PANTHER" id="PTHR33154:SF12">
    <property type="entry name" value="TRANSCRIPTIONAL REGULATORY PROTEIN"/>
    <property type="match status" value="1"/>
</dbReference>
<dbReference type="InterPro" id="IPR036388">
    <property type="entry name" value="WH-like_DNA-bd_sf"/>
</dbReference>
<accession>A0A951UBJ4</accession>
<comment type="caution">
    <text evidence="5">The sequence shown here is derived from an EMBL/GenBank/DDBJ whole genome shotgun (WGS) entry which is preliminary data.</text>
</comment>
<evidence type="ECO:0000256" key="2">
    <source>
        <dbReference type="ARBA" id="ARBA00023125"/>
    </source>
</evidence>
<dbReference type="SMART" id="SM00418">
    <property type="entry name" value="HTH_ARSR"/>
    <property type="match status" value="1"/>
</dbReference>
<feature type="domain" description="HTH arsR-type" evidence="4">
    <location>
        <begin position="6"/>
        <end position="99"/>
    </location>
</feature>